<dbReference type="Pfam" id="PF18755">
    <property type="entry name" value="RAMA"/>
    <property type="match status" value="1"/>
</dbReference>
<dbReference type="Pfam" id="PF03235">
    <property type="entry name" value="GmrSD_N"/>
    <property type="match status" value="1"/>
</dbReference>
<dbReference type="EMBL" id="SODU01000001">
    <property type="protein sequence ID" value="TDW95382.1"/>
    <property type="molecule type" value="Genomic_DNA"/>
</dbReference>
<feature type="domain" description="GmrSD restriction endonucleases N-terminal" evidence="1">
    <location>
        <begin position="14"/>
        <end position="224"/>
    </location>
</feature>
<proteinExistence type="predicted"/>
<sequence length="709" mass="80054">MARTVFHSTSFQLRHLVDNINRGDIALPELQRPFVWSNSKVRDLFDSMYRGFPVGYLLFWETGAEVGARQIGVDDKDARVARWLIVDGQQRLTSLYSVLTGEVVVRQDYSESRVRLAFRPRDEHFAVSDAAIEKNPEFLPDVTELWRDYRSTVTGYFNRLESARGDLATPNRNELEDAFDRVRDLQNYPFNVVELDSAVQEEQVAEVFVRINSEGVTLNQADFIITLMSVFWEKGRKQLEDFARGCKIPSLSGASPFNWFIAPQPDQMLRVSIALAFRRAVLKHAYSVLRGKDLETGATSTERRNEQFARLQAAQEKVLDLTNWHEFIRCLERAGYRGAKMISSQNAILYSYAIWLLGRVDYGVPLDRLREVIARWFFMAHTTSRYSGSFESQVEKDFAAIADIAAHDADGFVNALIRIVDDILTTDFWAITLPNELATSAARSPALFAYMAALNILDADALLATGKVRERLDPAIVARKGIERHHLFPRAYLRSTLGVTDNRQINQIANMALVEWNDNIAISDKPPADYWPEQLSSKPHLDPDRLKRQVELHALPAGWTELPFSDFLAQRRRLMADVVRRAFEMLSRSDYEPQYPPVTALAPDPSPFPGDSAGARVRIMDLFQAGLLHAGTVLTPAKQDIDGVAEIDEQGRIMYEEVAYDTPSAAAVAVTGAPANGWTFWLADTPHGQRRLDSIRSEYESADIEAAGT</sequence>
<evidence type="ECO:0000313" key="3">
    <source>
        <dbReference type="EMBL" id="TDW95382.1"/>
    </source>
</evidence>
<dbReference type="Proteomes" id="UP000295060">
    <property type="component" value="Unassembled WGS sequence"/>
</dbReference>
<comment type="caution">
    <text evidence="3">The sequence shown here is derived from an EMBL/GenBank/DDBJ whole genome shotgun (WGS) entry which is preliminary data.</text>
</comment>
<evidence type="ECO:0000259" key="1">
    <source>
        <dbReference type="Pfam" id="PF03235"/>
    </source>
</evidence>
<accession>A0ABY2FR31</accession>
<evidence type="ECO:0008006" key="5">
    <source>
        <dbReference type="Google" id="ProtNLM"/>
    </source>
</evidence>
<evidence type="ECO:0000313" key="4">
    <source>
        <dbReference type="Proteomes" id="UP000295060"/>
    </source>
</evidence>
<dbReference type="InterPro" id="IPR004919">
    <property type="entry name" value="GmrSD_N"/>
</dbReference>
<protein>
    <recommendedName>
        <fullName evidence="5">DUF262 domain-containing protein</fullName>
    </recommendedName>
</protein>
<dbReference type="InterPro" id="IPR040843">
    <property type="entry name" value="RAMA"/>
</dbReference>
<feature type="domain" description="RAMA" evidence="2">
    <location>
        <begin position="605"/>
        <end position="701"/>
    </location>
</feature>
<reference evidence="3 4" key="1">
    <citation type="submission" date="2019-03" db="EMBL/GenBank/DDBJ databases">
        <title>Genomic Encyclopedia of Type Strains, Phase III (KMG-III): the genomes of soil and plant-associated and newly described type strains.</title>
        <authorList>
            <person name="Whitman W."/>
        </authorList>
    </citation>
    <scope>NUCLEOTIDE SEQUENCE [LARGE SCALE GENOMIC DNA]</scope>
    <source>
        <strain evidence="3 4">VKMAc-2574</strain>
    </source>
</reference>
<organism evidence="3 4">
    <name type="scientific">Kribbella pratensis</name>
    <dbReference type="NCBI Taxonomy" id="2512112"/>
    <lineage>
        <taxon>Bacteria</taxon>
        <taxon>Bacillati</taxon>
        <taxon>Actinomycetota</taxon>
        <taxon>Actinomycetes</taxon>
        <taxon>Propionibacteriales</taxon>
        <taxon>Kribbellaceae</taxon>
        <taxon>Kribbella</taxon>
    </lineage>
</organism>
<dbReference type="RefSeq" id="WP_134128882.1">
    <property type="nucleotide sequence ID" value="NZ_SODU01000001.1"/>
</dbReference>
<evidence type="ECO:0000259" key="2">
    <source>
        <dbReference type="Pfam" id="PF18755"/>
    </source>
</evidence>
<keyword evidence="4" id="KW-1185">Reference proteome</keyword>
<name>A0ABY2FR31_9ACTN</name>
<gene>
    <name evidence="3" type="ORF">EV137_2718</name>
</gene>
<dbReference type="PANTHER" id="PTHR37292">
    <property type="entry name" value="VNG6097C"/>
    <property type="match status" value="1"/>
</dbReference>
<dbReference type="PANTHER" id="PTHR37292:SF2">
    <property type="entry name" value="DUF262 DOMAIN-CONTAINING PROTEIN"/>
    <property type="match status" value="1"/>
</dbReference>